<reference evidence="1 2" key="1">
    <citation type="submission" date="2018-11" db="EMBL/GenBank/DDBJ databases">
        <title>Complete Genome Sequence of Vbrio mediterranei 117-T6: a Potential Pathogen Bacteria Isolated from the Conchocelis of Pyropia.</title>
        <authorList>
            <person name="Liu Q."/>
        </authorList>
    </citation>
    <scope>NUCLEOTIDE SEQUENCE [LARGE SCALE GENOMIC DNA]</scope>
    <source>
        <strain evidence="1 2">117-T6</strain>
    </source>
</reference>
<dbReference type="EMBL" id="CP033577">
    <property type="protein sequence ID" value="AYV22835.1"/>
    <property type="molecule type" value="Genomic_DNA"/>
</dbReference>
<evidence type="ECO:0000313" key="2">
    <source>
        <dbReference type="Proteomes" id="UP000279760"/>
    </source>
</evidence>
<sequence>MDKKKINRTLFKYRECNDYSFKIFDERELWFSKPESLNDPFDCQLDFEASLRHALSKVSMSKLDKVDDIIKEASDYVKSIGILSLSRTKRNILMWSHYAEEHKGFCIGFKESNLLSSIETIEQHDVTYQSDLPFDELLWALDAYDDAESRIENQITSESVREAFLKALVATKFSNWKYEYETRMVSRNSGVYKFSSDCISQVIFGFKMSEEHKDRLFTTLSHSEWSHVKVYQASKSKDKYGIELNEI</sequence>
<name>A0A3G4VEI3_9VIBR</name>
<protein>
    <submittedName>
        <fullName evidence="1">DUF2971 domain-containing protein</fullName>
    </submittedName>
</protein>
<proteinExistence type="predicted"/>
<dbReference type="RefSeq" id="WP_069730857.1">
    <property type="nucleotide sequence ID" value="NZ_CP033577.1"/>
</dbReference>
<dbReference type="Proteomes" id="UP000279760">
    <property type="component" value="Chromosome 1"/>
</dbReference>
<organism evidence="1 2">
    <name type="scientific">Vibrio mediterranei</name>
    <dbReference type="NCBI Taxonomy" id="689"/>
    <lineage>
        <taxon>Bacteria</taxon>
        <taxon>Pseudomonadati</taxon>
        <taxon>Pseudomonadota</taxon>
        <taxon>Gammaproteobacteria</taxon>
        <taxon>Vibrionales</taxon>
        <taxon>Vibrionaceae</taxon>
        <taxon>Vibrio</taxon>
    </lineage>
</organism>
<dbReference type="Pfam" id="PF11185">
    <property type="entry name" value="DUF2971"/>
    <property type="match status" value="1"/>
</dbReference>
<evidence type="ECO:0000313" key="1">
    <source>
        <dbReference type="EMBL" id="AYV22835.1"/>
    </source>
</evidence>
<gene>
    <name evidence="1" type="ORF">ECB94_16950</name>
</gene>
<accession>A0A3G4VEI3</accession>
<dbReference type="InterPro" id="IPR021352">
    <property type="entry name" value="DUF2971"/>
</dbReference>
<dbReference type="AlphaFoldDB" id="A0A3G4VEI3"/>